<dbReference type="OrthoDB" id="2989236at2"/>
<dbReference type="RefSeq" id="WP_005215656.1">
    <property type="nucleotide sequence ID" value="NZ_KB291705.1"/>
</dbReference>
<dbReference type="Pfam" id="PF07873">
    <property type="entry name" value="YabP"/>
    <property type="match status" value="1"/>
</dbReference>
<protein>
    <submittedName>
        <fullName evidence="1">Sporulation protein YqfC</fullName>
    </submittedName>
</protein>
<gene>
    <name evidence="1" type="ORF">HMPREF0216_03095</name>
</gene>
<evidence type="ECO:0000313" key="2">
    <source>
        <dbReference type="Proteomes" id="UP000010420"/>
    </source>
</evidence>
<dbReference type="PATRIC" id="fig|545697.3.peg.3031"/>
<keyword evidence="2" id="KW-1185">Reference proteome</keyword>
<accession>L1Q4A0</accession>
<reference evidence="1 2" key="1">
    <citation type="submission" date="2012-05" db="EMBL/GenBank/DDBJ databases">
        <authorList>
            <person name="Weinstock G."/>
            <person name="Sodergren E."/>
            <person name="Lobos E.A."/>
            <person name="Fulton L."/>
            <person name="Fulton R."/>
            <person name="Courtney L."/>
            <person name="Fronick C."/>
            <person name="O'Laughlin M."/>
            <person name="Godfrey J."/>
            <person name="Wilson R.M."/>
            <person name="Miner T."/>
            <person name="Farmer C."/>
            <person name="Delehaunty K."/>
            <person name="Cordes M."/>
            <person name="Minx P."/>
            <person name="Tomlinson C."/>
            <person name="Chen J."/>
            <person name="Wollam A."/>
            <person name="Pepin K.H."/>
            <person name="Bhonagiri V."/>
            <person name="Zhang X."/>
            <person name="Suruliraj S."/>
            <person name="Warren W."/>
            <person name="Mitreva M."/>
            <person name="Mardis E.R."/>
            <person name="Wilson R.K."/>
        </authorList>
    </citation>
    <scope>NUCLEOTIDE SEQUENCE [LARGE SCALE GENOMIC DNA]</scope>
    <source>
        <strain evidence="1 2">DSM 1785</strain>
    </source>
</reference>
<dbReference type="InterPro" id="IPR022477">
    <property type="entry name" value="Spore_YqfC"/>
</dbReference>
<dbReference type="NCBIfam" id="TIGR02856">
    <property type="entry name" value="spore_yqfC"/>
    <property type="match status" value="1"/>
</dbReference>
<dbReference type="Proteomes" id="UP000010420">
    <property type="component" value="Unassembled WGS sequence"/>
</dbReference>
<proteinExistence type="predicted"/>
<sequence length="92" mass="10461">MDNKISRGKEFIAEKLELPKDVVLDLPKIIIVGRNEITIENHKGIISFKDDLIKINTKEGPLNIHGSKFEILYIATSTITISGFFNSVEYER</sequence>
<name>L1Q4A0_9CLOT</name>
<organism evidence="1 2">
    <name type="scientific">Clostridium celatum DSM 1785</name>
    <dbReference type="NCBI Taxonomy" id="545697"/>
    <lineage>
        <taxon>Bacteria</taxon>
        <taxon>Bacillati</taxon>
        <taxon>Bacillota</taxon>
        <taxon>Clostridia</taxon>
        <taxon>Eubacteriales</taxon>
        <taxon>Clostridiaceae</taxon>
        <taxon>Clostridium</taxon>
    </lineage>
</organism>
<dbReference type="HOGENOM" id="CLU_161222_2_1_9"/>
<dbReference type="Gene3D" id="2.60.40.2000">
    <property type="match status" value="1"/>
</dbReference>
<dbReference type="AlphaFoldDB" id="L1Q4A0"/>
<dbReference type="eggNOG" id="ENOG5032ZA5">
    <property type="taxonomic scope" value="Bacteria"/>
</dbReference>
<comment type="caution">
    <text evidence="1">The sequence shown here is derived from an EMBL/GenBank/DDBJ whole genome shotgun (WGS) entry which is preliminary data.</text>
</comment>
<evidence type="ECO:0000313" key="1">
    <source>
        <dbReference type="EMBL" id="EKY22731.1"/>
    </source>
</evidence>
<dbReference type="InterPro" id="IPR022476">
    <property type="entry name" value="Spore_YabP/YqfC"/>
</dbReference>
<dbReference type="EMBL" id="AMEZ01000120">
    <property type="protein sequence ID" value="EKY22731.1"/>
    <property type="molecule type" value="Genomic_DNA"/>
</dbReference>
<dbReference type="STRING" id="545697.HMPREF0216_03095"/>
<dbReference type="InterPro" id="IPR038705">
    <property type="entry name" value="YabP_sf"/>
</dbReference>